<feature type="region of interest" description="Disordered" evidence="9">
    <location>
        <begin position="141"/>
        <end position="202"/>
    </location>
</feature>
<comment type="subcellular location">
    <subcellularLocation>
        <location evidence="2">Chromosome</location>
        <location evidence="2">Telomere</location>
    </subcellularLocation>
    <subcellularLocation>
        <location evidence="1">Nucleus</location>
    </subcellularLocation>
</comment>
<evidence type="ECO:0000256" key="5">
    <source>
        <dbReference type="ARBA" id="ARBA00022454"/>
    </source>
</evidence>
<organism evidence="11 12">
    <name type="scientific">Clathrus columnatus</name>
    <dbReference type="NCBI Taxonomy" id="1419009"/>
    <lineage>
        <taxon>Eukaryota</taxon>
        <taxon>Fungi</taxon>
        <taxon>Dikarya</taxon>
        <taxon>Basidiomycota</taxon>
        <taxon>Agaricomycotina</taxon>
        <taxon>Agaricomycetes</taxon>
        <taxon>Phallomycetidae</taxon>
        <taxon>Phallales</taxon>
        <taxon>Clathraceae</taxon>
        <taxon>Clathrus</taxon>
    </lineage>
</organism>
<evidence type="ECO:0000313" key="12">
    <source>
        <dbReference type="Proteomes" id="UP001050691"/>
    </source>
</evidence>
<dbReference type="InterPro" id="IPR028389">
    <property type="entry name" value="POT1"/>
</dbReference>
<keyword evidence="8" id="KW-0539">Nucleus</keyword>
<feature type="domain" description="Telomeric single stranded DNA binding POT1/Cdc13" evidence="10">
    <location>
        <begin position="235"/>
        <end position="373"/>
    </location>
</feature>
<dbReference type="SMART" id="SM00976">
    <property type="entry name" value="Telo_bind"/>
    <property type="match status" value="1"/>
</dbReference>
<feature type="compositionally biased region" description="Basic residues" evidence="9">
    <location>
        <begin position="172"/>
        <end position="183"/>
    </location>
</feature>
<comment type="similarity">
    <text evidence="3">Belongs to the telombin family.</text>
</comment>
<evidence type="ECO:0000256" key="1">
    <source>
        <dbReference type="ARBA" id="ARBA00004123"/>
    </source>
</evidence>
<dbReference type="InterPro" id="IPR012340">
    <property type="entry name" value="NA-bd_OB-fold"/>
</dbReference>
<dbReference type="AlphaFoldDB" id="A0AAV5AKR4"/>
<keyword evidence="6" id="KW-0779">Telomere</keyword>
<dbReference type="InterPro" id="IPR011564">
    <property type="entry name" value="Telomer_end-bd_POT1/Cdc13"/>
</dbReference>
<dbReference type="SUPFAM" id="SSF50249">
    <property type="entry name" value="Nucleic acid-binding proteins"/>
    <property type="match status" value="2"/>
</dbReference>
<dbReference type="PANTHER" id="PTHR14513">
    <property type="entry name" value="PROTECTION OF TELOMERES 1"/>
    <property type="match status" value="1"/>
</dbReference>
<comment type="caution">
    <text evidence="11">The sequence shown here is derived from an EMBL/GenBank/DDBJ whole genome shotgun (WGS) entry which is preliminary data.</text>
</comment>
<proteinExistence type="inferred from homology"/>
<reference evidence="11" key="1">
    <citation type="submission" date="2021-10" db="EMBL/GenBank/DDBJ databases">
        <title>De novo Genome Assembly of Clathrus columnatus (Basidiomycota, Fungi) Using Illumina and Nanopore Sequence Data.</title>
        <authorList>
            <person name="Ogiso-Tanaka E."/>
            <person name="Itagaki H."/>
            <person name="Hosoya T."/>
            <person name="Hosaka K."/>
        </authorList>
    </citation>
    <scope>NUCLEOTIDE SEQUENCE</scope>
    <source>
        <strain evidence="11">MO-923</strain>
    </source>
</reference>
<evidence type="ECO:0000256" key="9">
    <source>
        <dbReference type="SAM" id="MobiDB-lite"/>
    </source>
</evidence>
<keyword evidence="12" id="KW-1185">Reference proteome</keyword>
<protein>
    <recommendedName>
        <fullName evidence="4">Protection of telomeres protein 1</fullName>
    </recommendedName>
</protein>
<evidence type="ECO:0000256" key="8">
    <source>
        <dbReference type="ARBA" id="ARBA00023242"/>
    </source>
</evidence>
<evidence type="ECO:0000259" key="10">
    <source>
        <dbReference type="SMART" id="SM00976"/>
    </source>
</evidence>
<dbReference type="GO" id="GO:0016233">
    <property type="term" value="P:telomere capping"/>
    <property type="evidence" value="ECO:0007669"/>
    <property type="project" value="TreeGrafter"/>
</dbReference>
<dbReference type="GO" id="GO:0032210">
    <property type="term" value="P:regulation of telomere maintenance via telomerase"/>
    <property type="evidence" value="ECO:0007669"/>
    <property type="project" value="TreeGrafter"/>
</dbReference>
<evidence type="ECO:0000313" key="11">
    <source>
        <dbReference type="EMBL" id="GJJ12520.1"/>
    </source>
</evidence>
<evidence type="ECO:0000256" key="4">
    <source>
        <dbReference type="ARBA" id="ARBA00015253"/>
    </source>
</evidence>
<dbReference type="GO" id="GO:0000783">
    <property type="term" value="C:nuclear telomere cap complex"/>
    <property type="evidence" value="ECO:0007669"/>
    <property type="project" value="TreeGrafter"/>
</dbReference>
<gene>
    <name evidence="11" type="ORF">Clacol_006763</name>
</gene>
<dbReference type="Pfam" id="PF16686">
    <property type="entry name" value="POT1PC"/>
    <property type="match status" value="1"/>
</dbReference>
<evidence type="ECO:0000256" key="3">
    <source>
        <dbReference type="ARBA" id="ARBA00008442"/>
    </source>
</evidence>
<dbReference type="GO" id="GO:0010521">
    <property type="term" value="F:telomerase inhibitor activity"/>
    <property type="evidence" value="ECO:0007669"/>
    <property type="project" value="TreeGrafter"/>
</dbReference>
<dbReference type="Pfam" id="PF02765">
    <property type="entry name" value="POT1"/>
    <property type="match status" value="1"/>
</dbReference>
<dbReference type="GO" id="GO:0098505">
    <property type="term" value="F:G-rich strand telomeric DNA binding"/>
    <property type="evidence" value="ECO:0007669"/>
    <property type="project" value="TreeGrafter"/>
</dbReference>
<dbReference type="Gene3D" id="2.40.50.140">
    <property type="entry name" value="Nucleic acid-binding proteins"/>
    <property type="match status" value="2"/>
</dbReference>
<keyword evidence="7" id="KW-0238">DNA-binding</keyword>
<evidence type="ECO:0000256" key="2">
    <source>
        <dbReference type="ARBA" id="ARBA00004574"/>
    </source>
</evidence>
<keyword evidence="5" id="KW-0158">Chromosome</keyword>
<dbReference type="EMBL" id="BPWL01000007">
    <property type="protein sequence ID" value="GJJ12520.1"/>
    <property type="molecule type" value="Genomic_DNA"/>
</dbReference>
<feature type="compositionally biased region" description="Basic and acidic residues" evidence="9">
    <location>
        <begin position="141"/>
        <end position="152"/>
    </location>
</feature>
<dbReference type="InterPro" id="IPR032042">
    <property type="entry name" value="POT1PC"/>
</dbReference>
<dbReference type="PANTHER" id="PTHR14513:SF0">
    <property type="entry name" value="PROTECTION OF TELOMERES PROTEIN 1"/>
    <property type="match status" value="1"/>
</dbReference>
<sequence length="527" mass="59858">MNVSFLSGQRLCEDEFMLCDSLPSNKHLEGQVRMVWPVQGNIYRVQLQLVPVTDESKYFETLFHNWPTGYELKSKDVVLLLLKGASKTPMLKQGRDERCHFRITYRHGAVLRVRRDDKEILINYFEEKADVKSVTSSLEITEDKVESHDSRGSFDNSRPVTSMAKRSSPPLKKSKRHKKKHKNKNAELNNRGQNEGMASVRNGGYVDHSATSNPEFTLSVEEAVADLFAHLPESYTVLEKVAYANTHSVIGIVTDAGVIKPTRTGEIIKSFIIIDPSFIDQGLTINTFAEQQDHSLLPSTCYGQILLLRNVYIRKFNGRLQGNCFKDKVQWCGYDPSLGQPFYSTVEQTAPNNFFPVSSDELNYCNRLANWWNALQNEKHTTAKHNENIIFPRGFTDRLSKLAFVSELQAYKFSDCVVELCKVQHIDERRTDIYVTDYSENEGLEYFKVSDFPLGRRTLKVTLWEEAKAVAGSLIPGEFCLLRNMKMKVYGSLEGSVGGFGFEGIQPVKPDSPQPNLPELLAQVNID</sequence>
<dbReference type="Proteomes" id="UP001050691">
    <property type="component" value="Unassembled WGS sequence"/>
</dbReference>
<name>A0AAV5AKR4_9AGAM</name>
<accession>A0AAV5AKR4</accession>
<evidence type="ECO:0000256" key="6">
    <source>
        <dbReference type="ARBA" id="ARBA00022895"/>
    </source>
</evidence>
<evidence type="ECO:0000256" key="7">
    <source>
        <dbReference type="ARBA" id="ARBA00023125"/>
    </source>
</evidence>